<dbReference type="PANTHER" id="PTHR33975">
    <property type="entry name" value="MYELIN-ASSOCIATED OLIGODENDROCYTE BASIC PROTEIN"/>
    <property type="match status" value="1"/>
</dbReference>
<gene>
    <name evidence="4" type="ORF">LSP00402_LOCUS3803</name>
</gene>
<dbReference type="InterPro" id="IPR053023">
    <property type="entry name" value="FLAP_modulator"/>
</dbReference>
<evidence type="ECO:0000256" key="1">
    <source>
        <dbReference type="SAM" id="MobiDB-lite"/>
    </source>
</evidence>
<feature type="region of interest" description="Disordered" evidence="1">
    <location>
        <begin position="86"/>
        <end position="115"/>
    </location>
</feature>
<evidence type="ECO:0000256" key="2">
    <source>
        <dbReference type="SAM" id="Phobius"/>
    </source>
</evidence>
<organism evidence="4">
    <name type="scientific">Lotharella oceanica</name>
    <dbReference type="NCBI Taxonomy" id="641309"/>
    <lineage>
        <taxon>Eukaryota</taxon>
        <taxon>Sar</taxon>
        <taxon>Rhizaria</taxon>
        <taxon>Cercozoa</taxon>
        <taxon>Chlorarachniophyceae</taxon>
        <taxon>Lotharella</taxon>
    </lineage>
</organism>
<sequence>MSRVPTTIRAGLSLALLVSALALVLAMTRGSPGLTRGVEVSRSHVATHRGPMAGLEGLRRSRVRSGTRGYQVLAKQSPQELTALAAGGRSGGRVGGAVRPGRSSPGMRRQGGSMAPRPYGGGGPNIYINPYPSPFFSPFFNPFYGGFGGIGFATPLPLNVLALGAFGLLAWRTMRSQAAYLEASTGTVMLLQVAVYCGDRGPNSLYGRLNNLAAGADTWSEEGLRNLVQETTLALLRSEEDWVAGRSETFQKGMLGKSNDVESAFNQALLKERAKFEEENTGRLKRVGANKPSYMIVTVMVALRDAPNLPTIRGLDEMRSALAMTSARASIEENLLAAEVLWTPEDPDDSLTREEVFLKFPELIDL</sequence>
<name>A0A7S2X718_9EUKA</name>
<dbReference type="AlphaFoldDB" id="A0A7S2X718"/>
<keyword evidence="2" id="KW-1133">Transmembrane helix</keyword>
<dbReference type="Pfam" id="PF07466">
    <property type="entry name" value="DUF1517"/>
    <property type="match status" value="1"/>
</dbReference>
<feature type="transmembrane region" description="Helical" evidence="2">
    <location>
        <begin position="143"/>
        <end position="171"/>
    </location>
</feature>
<evidence type="ECO:0008006" key="5">
    <source>
        <dbReference type="Google" id="ProtNLM"/>
    </source>
</evidence>
<keyword evidence="2" id="KW-0472">Membrane</keyword>
<dbReference type="PANTHER" id="PTHR33975:SF2">
    <property type="entry name" value="MYELIN-ASSOCIATED OLIGODENDROCYTE BASIC PROTEIN"/>
    <property type="match status" value="1"/>
</dbReference>
<evidence type="ECO:0000313" key="4">
    <source>
        <dbReference type="EMBL" id="CAD9751640.1"/>
    </source>
</evidence>
<accession>A0A7S2X718</accession>
<keyword evidence="2" id="KW-0812">Transmembrane</keyword>
<dbReference type="InterPro" id="IPR010903">
    <property type="entry name" value="DUF1517"/>
</dbReference>
<feature type="signal peptide" evidence="3">
    <location>
        <begin position="1"/>
        <end position="26"/>
    </location>
</feature>
<evidence type="ECO:0000256" key="3">
    <source>
        <dbReference type="SAM" id="SignalP"/>
    </source>
</evidence>
<feature type="chain" id="PRO_5030690246" description="DUF1517 domain-containing protein" evidence="3">
    <location>
        <begin position="27"/>
        <end position="366"/>
    </location>
</feature>
<proteinExistence type="predicted"/>
<dbReference type="EMBL" id="HBHP01006137">
    <property type="protein sequence ID" value="CAD9751640.1"/>
    <property type="molecule type" value="Transcribed_RNA"/>
</dbReference>
<protein>
    <recommendedName>
        <fullName evidence="5">DUF1517 domain-containing protein</fullName>
    </recommendedName>
</protein>
<reference evidence="4" key="1">
    <citation type="submission" date="2021-01" db="EMBL/GenBank/DDBJ databases">
        <authorList>
            <person name="Corre E."/>
            <person name="Pelletier E."/>
            <person name="Niang G."/>
            <person name="Scheremetjew M."/>
            <person name="Finn R."/>
            <person name="Kale V."/>
            <person name="Holt S."/>
            <person name="Cochrane G."/>
            <person name="Meng A."/>
            <person name="Brown T."/>
            <person name="Cohen L."/>
        </authorList>
    </citation>
    <scope>NUCLEOTIDE SEQUENCE</scope>
    <source>
        <strain evidence="4">CCMP622</strain>
    </source>
</reference>
<keyword evidence="3" id="KW-0732">Signal</keyword>